<evidence type="ECO:0000256" key="1">
    <source>
        <dbReference type="SAM" id="MobiDB-lite"/>
    </source>
</evidence>
<name>A0ABN7WP01_GIGMA</name>
<feature type="region of interest" description="Disordered" evidence="1">
    <location>
        <begin position="259"/>
        <end position="295"/>
    </location>
</feature>
<keyword evidence="3" id="KW-1185">Reference proteome</keyword>
<proteinExistence type="predicted"/>
<reference evidence="2 3" key="1">
    <citation type="submission" date="2021-06" db="EMBL/GenBank/DDBJ databases">
        <authorList>
            <person name="Kallberg Y."/>
            <person name="Tangrot J."/>
            <person name="Rosling A."/>
        </authorList>
    </citation>
    <scope>NUCLEOTIDE SEQUENCE [LARGE SCALE GENOMIC DNA]</scope>
    <source>
        <strain evidence="2 3">120-4 pot B 10/14</strain>
    </source>
</reference>
<organism evidence="2 3">
    <name type="scientific">Gigaspora margarita</name>
    <dbReference type="NCBI Taxonomy" id="4874"/>
    <lineage>
        <taxon>Eukaryota</taxon>
        <taxon>Fungi</taxon>
        <taxon>Fungi incertae sedis</taxon>
        <taxon>Mucoromycota</taxon>
        <taxon>Glomeromycotina</taxon>
        <taxon>Glomeromycetes</taxon>
        <taxon>Diversisporales</taxon>
        <taxon>Gigasporaceae</taxon>
        <taxon>Gigaspora</taxon>
    </lineage>
</organism>
<evidence type="ECO:0000313" key="2">
    <source>
        <dbReference type="EMBL" id="CAG8836962.1"/>
    </source>
</evidence>
<gene>
    <name evidence="2" type="ORF">GMARGA_LOCUS33288</name>
</gene>
<feature type="non-terminal residue" evidence="2">
    <location>
        <position position="1"/>
    </location>
</feature>
<feature type="non-terminal residue" evidence="2">
    <location>
        <position position="306"/>
    </location>
</feature>
<comment type="caution">
    <text evidence="2">The sequence shown here is derived from an EMBL/GenBank/DDBJ whole genome shotgun (WGS) entry which is preliminary data.</text>
</comment>
<evidence type="ECO:0000313" key="3">
    <source>
        <dbReference type="Proteomes" id="UP000789901"/>
    </source>
</evidence>
<protein>
    <submittedName>
        <fullName evidence="2">4384_t:CDS:1</fullName>
    </submittedName>
</protein>
<dbReference type="EMBL" id="CAJVQB010054765">
    <property type="protein sequence ID" value="CAG8836962.1"/>
    <property type="molecule type" value="Genomic_DNA"/>
</dbReference>
<accession>A0ABN7WP01</accession>
<dbReference type="Proteomes" id="UP000789901">
    <property type="component" value="Unassembled WGS sequence"/>
</dbReference>
<sequence length="306" mass="36023">MKRQRNSYSVEEKQKAVELAHQTSNTYAANYYSLDLTMLGQWVKQFSQEETQLYEWIKTVRENGLAVIYSNLRVKMAEILSKSSRQTKDAAKKFAITNFKFSLLWLNYFLKHYDLALQCKTKIAQKLPRDLEDQLLSVQQFVIRLYQKYEYPLGIIANMNEMPIWFDMAGSLIVDSKAAKTVHVQTTSNDKNHFTVVLTFVWFQDKSWMDEPGMQKWITYWNSQQLGSHIIVQAFKKCDISNCLSGSEDYLIYDDDKGNIDKSDKYDEDEEFDKDYEPKEGEFDEGNEDDNSNKYNKWPECFVVIE</sequence>